<dbReference type="Proteomes" id="UP000186883">
    <property type="component" value="Unassembled WGS sequence"/>
</dbReference>
<dbReference type="AlphaFoldDB" id="A0A154MMW3"/>
<organism evidence="5 7">
    <name type="scientific">Amycolatopsis regifaucium</name>
    <dbReference type="NCBI Taxonomy" id="546365"/>
    <lineage>
        <taxon>Bacteria</taxon>
        <taxon>Bacillati</taxon>
        <taxon>Actinomycetota</taxon>
        <taxon>Actinomycetes</taxon>
        <taxon>Pseudonocardiales</taxon>
        <taxon>Pseudonocardiaceae</taxon>
        <taxon>Amycolatopsis</taxon>
    </lineage>
</organism>
<dbReference type="Gene3D" id="3.40.250.10">
    <property type="entry name" value="Rhodanese-like domain"/>
    <property type="match status" value="2"/>
</dbReference>
<dbReference type="PROSITE" id="PS50206">
    <property type="entry name" value="RHODANESE_3"/>
    <property type="match status" value="2"/>
</dbReference>
<evidence type="ECO:0000313" key="6">
    <source>
        <dbReference type="EMBL" id="OKA04212.1"/>
    </source>
</evidence>
<keyword evidence="8" id="KW-1185">Reference proteome</keyword>
<evidence type="ECO:0000256" key="2">
    <source>
        <dbReference type="ARBA" id="ARBA00047549"/>
    </source>
</evidence>
<reference evidence="5 7" key="1">
    <citation type="submission" date="2015-12" db="EMBL/GenBank/DDBJ databases">
        <title>Amycolatopsis regifaucium genome sequencing and assembly.</title>
        <authorList>
            <person name="Mayilraj S."/>
        </authorList>
    </citation>
    <scope>NUCLEOTIDE SEQUENCE [LARGE SCALE GENOMIC DNA]</scope>
    <source>
        <strain evidence="5 7">GY080</strain>
    </source>
</reference>
<dbReference type="OrthoDB" id="9781034at2"/>
<reference evidence="6 8" key="2">
    <citation type="submission" date="2016-11" db="EMBL/GenBank/DDBJ databases">
        <title>Genome sequencing of Amycolatopsis regifaucium.</title>
        <authorList>
            <person name="Mayilraj S."/>
            <person name="Kaur N."/>
        </authorList>
    </citation>
    <scope>NUCLEOTIDE SEQUENCE [LARGE SCALE GENOMIC DNA]</scope>
    <source>
        <strain evidence="6 8">GY080</strain>
    </source>
</reference>
<dbReference type="InterPro" id="IPR036873">
    <property type="entry name" value="Rhodanese-like_dom_sf"/>
</dbReference>
<dbReference type="RefSeq" id="WP_061981919.1">
    <property type="nucleotide sequence ID" value="NZ_FOPQ01000007.1"/>
</dbReference>
<dbReference type="SUPFAM" id="SSF52821">
    <property type="entry name" value="Rhodanese/Cell cycle control phosphatase"/>
    <property type="match status" value="2"/>
</dbReference>
<evidence type="ECO:0000259" key="4">
    <source>
        <dbReference type="PROSITE" id="PS50206"/>
    </source>
</evidence>
<dbReference type="Proteomes" id="UP000076321">
    <property type="component" value="Unassembled WGS sequence"/>
</dbReference>
<sequence length="278" mass="31570">MSREDVLVTTQWAEENLDTPGVVFIEVDEDTTAYDNGHIRGAVKFDWRKDLQDGVRRDFVNKEGFEKLLSEKGISNDDRVVLYGGNNNWFAAYAYWYFKLYGHENVQLLDGGRKKWELDGRELSSEEVKREPTEYQAKEQDLSIRAFRDEVVSEIGKSNFVDVRSPDEFSGKLLAPAHLPQEQSQVPGHIPGALNVPWAKVANEDGTFKTEEEIKELYSDEGLDESRSTIAYCRIGERSSIAWFALHELLGYGQVKNYDGSWTEYGSLVGVPVELGAK</sequence>
<keyword evidence="3 5" id="KW-0808">Transferase</keyword>
<accession>A0A154MMW3</accession>
<name>A0A154MMW3_9PSEU</name>
<dbReference type="CDD" id="cd01448">
    <property type="entry name" value="TST_Repeat_1"/>
    <property type="match status" value="1"/>
</dbReference>
<dbReference type="CDD" id="cd01449">
    <property type="entry name" value="TST_Repeat_2"/>
    <property type="match status" value="1"/>
</dbReference>
<dbReference type="PANTHER" id="PTHR43855">
    <property type="entry name" value="THIOSULFATE SULFURTRANSFERASE"/>
    <property type="match status" value="1"/>
</dbReference>
<dbReference type="InterPro" id="IPR001307">
    <property type="entry name" value="Thiosulphate_STrfase_CS"/>
</dbReference>
<feature type="domain" description="Rhodanese" evidence="4">
    <location>
        <begin position="154"/>
        <end position="274"/>
    </location>
</feature>
<dbReference type="PROSITE" id="PS00683">
    <property type="entry name" value="RHODANESE_2"/>
    <property type="match status" value="1"/>
</dbReference>
<protein>
    <recommendedName>
        <fullName evidence="3">Sulfurtransferase</fullName>
    </recommendedName>
</protein>
<evidence type="ECO:0000313" key="7">
    <source>
        <dbReference type="Proteomes" id="UP000076321"/>
    </source>
</evidence>
<evidence type="ECO:0000313" key="8">
    <source>
        <dbReference type="Proteomes" id="UP000186883"/>
    </source>
</evidence>
<dbReference type="EMBL" id="LQCI01000012">
    <property type="protein sequence ID" value="KZB85187.1"/>
    <property type="molecule type" value="Genomic_DNA"/>
</dbReference>
<dbReference type="InterPro" id="IPR051126">
    <property type="entry name" value="Thiosulfate_sulfurtransferase"/>
</dbReference>
<dbReference type="EMBL" id="LOBU02000024">
    <property type="protein sequence ID" value="OKA04212.1"/>
    <property type="molecule type" value="Genomic_DNA"/>
</dbReference>
<comment type="catalytic activity">
    <reaction evidence="2">
        <text>thiosulfate + hydrogen cyanide = thiocyanate + sulfite + 2 H(+)</text>
        <dbReference type="Rhea" id="RHEA:16881"/>
        <dbReference type="ChEBI" id="CHEBI:15378"/>
        <dbReference type="ChEBI" id="CHEBI:17359"/>
        <dbReference type="ChEBI" id="CHEBI:18022"/>
        <dbReference type="ChEBI" id="CHEBI:18407"/>
        <dbReference type="ChEBI" id="CHEBI:33542"/>
        <dbReference type="EC" id="2.8.1.1"/>
    </reaction>
</comment>
<gene>
    <name evidence="6" type="ORF">ATP06_0233930</name>
    <name evidence="5" type="ORF">AVL48_03070</name>
</gene>
<dbReference type="PANTHER" id="PTHR43855:SF1">
    <property type="entry name" value="THIOSULFATE SULFURTRANSFERASE"/>
    <property type="match status" value="1"/>
</dbReference>
<comment type="caution">
    <text evidence="5">The sequence shown here is derived from an EMBL/GenBank/DDBJ whole genome shotgun (WGS) entry which is preliminary data.</text>
</comment>
<evidence type="ECO:0000313" key="5">
    <source>
        <dbReference type="EMBL" id="KZB85187.1"/>
    </source>
</evidence>
<dbReference type="Pfam" id="PF00581">
    <property type="entry name" value="Rhodanese"/>
    <property type="match status" value="2"/>
</dbReference>
<dbReference type="GO" id="GO:0004792">
    <property type="term" value="F:thiosulfate-cyanide sulfurtransferase activity"/>
    <property type="evidence" value="ECO:0007669"/>
    <property type="project" value="UniProtKB-EC"/>
</dbReference>
<evidence type="ECO:0000256" key="3">
    <source>
        <dbReference type="RuleBase" id="RU000507"/>
    </source>
</evidence>
<evidence type="ECO:0000256" key="1">
    <source>
        <dbReference type="ARBA" id="ARBA00022737"/>
    </source>
</evidence>
<proteinExistence type="predicted"/>
<feature type="domain" description="Rhodanese" evidence="4">
    <location>
        <begin position="18"/>
        <end position="125"/>
    </location>
</feature>
<dbReference type="SMART" id="SM00450">
    <property type="entry name" value="RHOD"/>
    <property type="match status" value="2"/>
</dbReference>
<keyword evidence="1" id="KW-0677">Repeat</keyword>
<dbReference type="InterPro" id="IPR001763">
    <property type="entry name" value="Rhodanese-like_dom"/>
</dbReference>